<evidence type="ECO:0000313" key="12">
    <source>
        <dbReference type="Ensembl" id="ENSECRP00000028605.1"/>
    </source>
</evidence>
<comment type="subcellular location">
    <subcellularLocation>
        <location evidence="1">Membrane</location>
        <topology evidence="1">Multi-pass membrane protein</topology>
    </subcellularLocation>
</comment>
<feature type="transmembrane region" description="Helical" evidence="10">
    <location>
        <begin position="243"/>
        <end position="263"/>
    </location>
</feature>
<dbReference type="PROSITE" id="PS00237">
    <property type="entry name" value="G_PROTEIN_RECEP_F1_1"/>
    <property type="match status" value="1"/>
</dbReference>
<comment type="similarity">
    <text evidence="9">Belongs to the G-protein coupled receptor 1 family.</text>
</comment>
<sequence>MAGLKTAGFTSQPCSSFLGNVTFNPACSNVNISSSQNVLPPDALRVAQIVVAVIIFAIGLPFNGLVIWVLGFRRSGRNSFAAYVLNLAIADLVLVMRIPLAIGYLVAYYQWSFGELTCKLIMFLRVLGLFAGAFLLSAISLERCLCLLHPMWYRLKRPPWVVPVTCVLLWSLALGLSIPYLQSSQVCSLRNRSQCFESLLPQPGLYITETVLGFLLPLLLFISCNLVILLKAKRDTSPKYAKLFKVLTLTIVVFLICWVPYHICRFLKSLYSSCPNSKIYAEATKGVYYSLYLVFVKSSLNPALYVFAGKDLRKSVKASLMSVIEGIFSDEPSDSRLRRSLRGQESLV</sequence>
<comment type="similarity">
    <text evidence="8">Belongs to the chemokine-like receptor (CMKLR) family.</text>
</comment>
<dbReference type="PROSITE" id="PS50262">
    <property type="entry name" value="G_PROTEIN_RECEP_F1_2"/>
    <property type="match status" value="1"/>
</dbReference>
<keyword evidence="2 9" id="KW-0812">Transmembrane</keyword>
<evidence type="ECO:0000256" key="9">
    <source>
        <dbReference type="RuleBase" id="RU000688"/>
    </source>
</evidence>
<dbReference type="SUPFAM" id="SSF81321">
    <property type="entry name" value="Family A G protein-coupled receptor-like"/>
    <property type="match status" value="1"/>
</dbReference>
<dbReference type="PANTHER" id="PTHR24225:SF52">
    <property type="entry name" value="C3A ANAPHYLATOXIN CHEMOTACTIC RECEPTOR-LIKE"/>
    <property type="match status" value="1"/>
</dbReference>
<evidence type="ECO:0000259" key="11">
    <source>
        <dbReference type="PROSITE" id="PS50262"/>
    </source>
</evidence>
<reference evidence="12" key="1">
    <citation type="submission" date="2025-08" db="UniProtKB">
        <authorList>
            <consortium name="Ensembl"/>
        </authorList>
    </citation>
    <scope>IDENTIFICATION</scope>
</reference>
<feature type="transmembrane region" description="Helical" evidence="10">
    <location>
        <begin position="211"/>
        <end position="231"/>
    </location>
</feature>
<feature type="transmembrane region" description="Helical" evidence="10">
    <location>
        <begin position="160"/>
        <end position="181"/>
    </location>
</feature>
<evidence type="ECO:0000256" key="5">
    <source>
        <dbReference type="ARBA" id="ARBA00023136"/>
    </source>
</evidence>
<dbReference type="GO" id="GO:0006954">
    <property type="term" value="P:inflammatory response"/>
    <property type="evidence" value="ECO:0007669"/>
    <property type="project" value="TreeGrafter"/>
</dbReference>
<feature type="transmembrane region" description="Helical" evidence="10">
    <location>
        <begin position="120"/>
        <end position="139"/>
    </location>
</feature>
<dbReference type="InterPro" id="IPR026234">
    <property type="entry name" value="MRGPCRFAMILY"/>
</dbReference>
<feature type="transmembrane region" description="Helical" evidence="10">
    <location>
        <begin position="46"/>
        <end position="71"/>
    </location>
</feature>
<evidence type="ECO:0000256" key="7">
    <source>
        <dbReference type="ARBA" id="ARBA00023224"/>
    </source>
</evidence>
<keyword evidence="13" id="KW-1185">Reference proteome</keyword>
<keyword evidence="7 9" id="KW-0807">Transducer</keyword>
<dbReference type="OrthoDB" id="6091802at2759"/>
<feature type="domain" description="G-protein coupled receptors family 1 profile" evidence="11">
    <location>
        <begin position="62"/>
        <end position="305"/>
    </location>
</feature>
<keyword evidence="4 9" id="KW-0297">G-protein coupled receptor</keyword>
<name>A0A8C4TFK0_ERPCA</name>
<dbReference type="InterPro" id="IPR017452">
    <property type="entry name" value="GPCR_Rhodpsn_7TM"/>
</dbReference>
<dbReference type="PRINTS" id="PR02108">
    <property type="entry name" value="MRGPCRFAMILY"/>
</dbReference>
<dbReference type="Proteomes" id="UP000694620">
    <property type="component" value="Unassembled WGS sequence"/>
</dbReference>
<dbReference type="Pfam" id="PF00001">
    <property type="entry name" value="7tm_1"/>
    <property type="match status" value="1"/>
</dbReference>
<evidence type="ECO:0000256" key="10">
    <source>
        <dbReference type="SAM" id="Phobius"/>
    </source>
</evidence>
<dbReference type="GO" id="GO:0007204">
    <property type="term" value="P:positive regulation of cytosolic calcium ion concentration"/>
    <property type="evidence" value="ECO:0007669"/>
    <property type="project" value="TreeGrafter"/>
</dbReference>
<evidence type="ECO:0000256" key="4">
    <source>
        <dbReference type="ARBA" id="ARBA00023040"/>
    </source>
</evidence>
<evidence type="ECO:0000256" key="8">
    <source>
        <dbReference type="ARBA" id="ARBA00025736"/>
    </source>
</evidence>
<keyword evidence="6 9" id="KW-0675">Receptor</keyword>
<evidence type="ECO:0000313" key="13">
    <source>
        <dbReference type="Proteomes" id="UP000694620"/>
    </source>
</evidence>
<keyword evidence="3 10" id="KW-1133">Transmembrane helix</keyword>
<dbReference type="AlphaFoldDB" id="A0A8C4TFK0"/>
<dbReference type="GO" id="GO:0005886">
    <property type="term" value="C:plasma membrane"/>
    <property type="evidence" value="ECO:0007669"/>
    <property type="project" value="TreeGrafter"/>
</dbReference>
<evidence type="ECO:0000256" key="6">
    <source>
        <dbReference type="ARBA" id="ARBA00023170"/>
    </source>
</evidence>
<dbReference type="GO" id="GO:0007200">
    <property type="term" value="P:phospholipase C-activating G protein-coupled receptor signaling pathway"/>
    <property type="evidence" value="ECO:0007669"/>
    <property type="project" value="TreeGrafter"/>
</dbReference>
<proteinExistence type="inferred from homology"/>
<reference evidence="12" key="2">
    <citation type="submission" date="2025-09" db="UniProtKB">
        <authorList>
            <consortium name="Ensembl"/>
        </authorList>
    </citation>
    <scope>IDENTIFICATION</scope>
</reference>
<dbReference type="PRINTS" id="PR00237">
    <property type="entry name" value="GPCRRHODOPSN"/>
</dbReference>
<accession>A0A8C4TFK0</accession>
<dbReference type="GO" id="GO:0004878">
    <property type="term" value="F:complement component C5a receptor activity"/>
    <property type="evidence" value="ECO:0007669"/>
    <property type="project" value="TreeGrafter"/>
</dbReference>
<evidence type="ECO:0000256" key="2">
    <source>
        <dbReference type="ARBA" id="ARBA00022692"/>
    </source>
</evidence>
<dbReference type="GO" id="GO:0004930">
    <property type="term" value="F:G protein-coupled receptor activity"/>
    <property type="evidence" value="ECO:0007669"/>
    <property type="project" value="UniProtKB-KW"/>
</dbReference>
<evidence type="ECO:0000256" key="1">
    <source>
        <dbReference type="ARBA" id="ARBA00004141"/>
    </source>
</evidence>
<dbReference type="GeneTree" id="ENSGT01140000282544"/>
<protein>
    <submittedName>
        <fullName evidence="12">C3a anaphylatoxin chemotactic receptor-like</fullName>
    </submittedName>
</protein>
<dbReference type="Gene3D" id="1.20.1070.10">
    <property type="entry name" value="Rhodopsin 7-helix transmembrane proteins"/>
    <property type="match status" value="1"/>
</dbReference>
<keyword evidence="5 10" id="KW-0472">Membrane</keyword>
<feature type="transmembrane region" description="Helical" evidence="10">
    <location>
        <begin position="83"/>
        <end position="108"/>
    </location>
</feature>
<feature type="transmembrane region" description="Helical" evidence="10">
    <location>
        <begin position="287"/>
        <end position="308"/>
    </location>
</feature>
<dbReference type="GeneID" id="114641125"/>
<dbReference type="PANTHER" id="PTHR24225">
    <property type="entry name" value="CHEMOTACTIC RECEPTOR"/>
    <property type="match status" value="1"/>
</dbReference>
<dbReference type="InterPro" id="IPR000826">
    <property type="entry name" value="Formyl_rcpt-rel"/>
</dbReference>
<dbReference type="Ensembl" id="ENSECRT00000029214.1">
    <property type="protein sequence ID" value="ENSECRP00000028605.1"/>
    <property type="gene ID" value="ENSECRG00000019378.1"/>
</dbReference>
<organism evidence="12 13">
    <name type="scientific">Erpetoichthys calabaricus</name>
    <name type="common">Rope fish</name>
    <name type="synonym">Calamoichthys calabaricus</name>
    <dbReference type="NCBI Taxonomy" id="27687"/>
    <lineage>
        <taxon>Eukaryota</taxon>
        <taxon>Metazoa</taxon>
        <taxon>Chordata</taxon>
        <taxon>Craniata</taxon>
        <taxon>Vertebrata</taxon>
        <taxon>Euteleostomi</taxon>
        <taxon>Actinopterygii</taxon>
        <taxon>Polypteriformes</taxon>
        <taxon>Polypteridae</taxon>
        <taxon>Erpetoichthys</taxon>
    </lineage>
</organism>
<evidence type="ECO:0000256" key="3">
    <source>
        <dbReference type="ARBA" id="ARBA00022989"/>
    </source>
</evidence>
<gene>
    <name evidence="12" type="primary">LOC114641125</name>
</gene>
<dbReference type="InterPro" id="IPR000276">
    <property type="entry name" value="GPCR_Rhodpsn"/>
</dbReference>
<dbReference type="RefSeq" id="XP_028646067.1">
    <property type="nucleotide sequence ID" value="XM_028790234.2"/>
</dbReference>